<sequence length="365" mass="43134">MKSTYRNYRRWEIVILVAAGGLLTHIAISMVRKTGWSCWFDSNFISNYGSFLGGVATVISIYYLYRTLCDQGRQFQIQNFEGRFLELIRFNRNAVSQMSCIDTSKSGEPKFDGKSVFEIFYRQIEESIKIVTKFIGSKTDIKELYLDPSERYEADKSVWGENLLCKRDIINISFLVTFFGVKRNGYDLLRTKYLSQYNPMEIEKLLHIFRSKLSVAHDNPDNSKAGNPVIESETINNEHKYFEGFQYNLGNYFRTLFQCVKYVNKQPFLSFQEKYEYVKMLRCQMSNAEEMVLFYDTISDLGMAWEYDKKNRNDINKQLITKYNMIKNIPIHSIEDFPILFYPNIAFENLDNRSSRRKDLEVRYT</sequence>
<evidence type="ECO:0008006" key="4">
    <source>
        <dbReference type="Google" id="ProtNLM"/>
    </source>
</evidence>
<dbReference type="Pfam" id="PF16872">
    <property type="entry name" value="putAbiC"/>
    <property type="match status" value="1"/>
</dbReference>
<dbReference type="Proteomes" id="UP000030136">
    <property type="component" value="Unassembled WGS sequence"/>
</dbReference>
<comment type="caution">
    <text evidence="2">The sequence shown here is derived from an EMBL/GenBank/DDBJ whole genome shotgun (WGS) entry which is preliminary data.</text>
</comment>
<feature type="transmembrane region" description="Helical" evidence="1">
    <location>
        <begin position="44"/>
        <end position="65"/>
    </location>
</feature>
<evidence type="ECO:0000313" key="2">
    <source>
        <dbReference type="EMBL" id="KGN96879.1"/>
    </source>
</evidence>
<dbReference type="RefSeq" id="WP_036889416.1">
    <property type="nucleotide sequence ID" value="NZ_JQJC01000002.1"/>
</dbReference>
<reference evidence="2 3" key="1">
    <citation type="submission" date="2014-08" db="EMBL/GenBank/DDBJ databases">
        <title>Porphyromonas crevioricanis strain:COT-253_OH1447 Genome sequencing.</title>
        <authorList>
            <person name="Wallis C."/>
            <person name="Deusch O."/>
            <person name="O'Flynn C."/>
            <person name="Davis I."/>
            <person name="Jospin G."/>
            <person name="Darling A.E."/>
            <person name="Coil D.A."/>
            <person name="Alexiev A."/>
            <person name="Horsfall A."/>
            <person name="Kirkwood N."/>
            <person name="Harris S."/>
            <person name="Eisen J.A."/>
        </authorList>
    </citation>
    <scope>NUCLEOTIDE SEQUENCE [LARGE SCALE GENOMIC DNA]</scope>
    <source>
        <strain evidence="3">COT-253 OH1447</strain>
    </source>
</reference>
<feature type="transmembrane region" description="Helical" evidence="1">
    <location>
        <begin position="12"/>
        <end position="32"/>
    </location>
</feature>
<dbReference type="AlphaFoldDB" id="A0AB34PKE9"/>
<dbReference type="InterPro" id="IPR031709">
    <property type="entry name" value="PutAbiC"/>
</dbReference>
<gene>
    <name evidence="2" type="ORF">HQ38_00945</name>
</gene>
<name>A0AB34PKE9_9PORP</name>
<keyword evidence="1" id="KW-0812">Transmembrane</keyword>
<accession>A0AB34PKE9</accession>
<keyword evidence="1" id="KW-0472">Membrane</keyword>
<protein>
    <recommendedName>
        <fullName evidence="4">Phage abortive infection protein</fullName>
    </recommendedName>
</protein>
<keyword evidence="1" id="KW-1133">Transmembrane helix</keyword>
<dbReference type="EMBL" id="JQJC01000002">
    <property type="protein sequence ID" value="KGN96879.1"/>
    <property type="molecule type" value="Genomic_DNA"/>
</dbReference>
<evidence type="ECO:0000313" key="3">
    <source>
        <dbReference type="Proteomes" id="UP000030136"/>
    </source>
</evidence>
<organism evidence="2 3">
    <name type="scientific">Porphyromonas crevioricanis</name>
    <dbReference type="NCBI Taxonomy" id="393921"/>
    <lineage>
        <taxon>Bacteria</taxon>
        <taxon>Pseudomonadati</taxon>
        <taxon>Bacteroidota</taxon>
        <taxon>Bacteroidia</taxon>
        <taxon>Bacteroidales</taxon>
        <taxon>Porphyromonadaceae</taxon>
        <taxon>Porphyromonas</taxon>
    </lineage>
</organism>
<proteinExistence type="predicted"/>
<evidence type="ECO:0000256" key="1">
    <source>
        <dbReference type="SAM" id="Phobius"/>
    </source>
</evidence>